<keyword evidence="2" id="KW-0808">Transferase</keyword>
<comment type="caution">
    <text evidence="2">The sequence shown here is derived from an EMBL/GenBank/DDBJ whole genome shotgun (WGS) entry which is preliminary data.</text>
</comment>
<dbReference type="InterPro" id="IPR002934">
    <property type="entry name" value="Polymerase_NTP_transf_dom"/>
</dbReference>
<keyword evidence="3" id="KW-1185">Reference proteome</keyword>
<dbReference type="AlphaFoldDB" id="A0A7X5VJX3"/>
<dbReference type="GO" id="GO:0016779">
    <property type="term" value="F:nucleotidyltransferase activity"/>
    <property type="evidence" value="ECO:0007669"/>
    <property type="project" value="InterPro"/>
</dbReference>
<proteinExistence type="predicted"/>
<name>A0A7X5VJX3_9ACTN</name>
<evidence type="ECO:0000313" key="2">
    <source>
        <dbReference type="EMBL" id="NIK62221.1"/>
    </source>
</evidence>
<dbReference type="Proteomes" id="UP000555407">
    <property type="component" value="Unassembled WGS sequence"/>
</dbReference>
<gene>
    <name evidence="2" type="ORF">BJY22_007938</name>
</gene>
<protein>
    <submittedName>
        <fullName evidence="2">Putative nucleotidyltransferase</fullName>
    </submittedName>
</protein>
<sequence length="262" mass="28344">MTAVGERVPGHLRGIADQVVAAAEADERLLAVIAGGSVATGTSDEYSDLDLVLVCTPEAQAECLAEAPEFAGRIGPFLAGFTGEHVGEPRLLITLFGPPLTHVDLKYVTPDDLRKRVEDGVVLWQRGDVVDRAHAESAAHWPAPDPQWIEDRFWVWVHYVAVKIGRGELFEAIDGLGMLRSAAIAPLATLGRTARPAGVRRLETLAPELVPELRQTVATADRDDCLRALKVSVELYRTVRESSGVQVVRRTSAEEAVVAFLG</sequence>
<accession>A0A7X5VJX3</accession>
<evidence type="ECO:0000313" key="3">
    <source>
        <dbReference type="Proteomes" id="UP000555407"/>
    </source>
</evidence>
<organism evidence="2 3">
    <name type="scientific">Kribbella shirazensis</name>
    <dbReference type="NCBI Taxonomy" id="1105143"/>
    <lineage>
        <taxon>Bacteria</taxon>
        <taxon>Bacillati</taxon>
        <taxon>Actinomycetota</taxon>
        <taxon>Actinomycetes</taxon>
        <taxon>Propionibacteriales</taxon>
        <taxon>Kribbellaceae</taxon>
        <taxon>Kribbella</taxon>
    </lineage>
</organism>
<evidence type="ECO:0000259" key="1">
    <source>
        <dbReference type="Pfam" id="PF01909"/>
    </source>
</evidence>
<reference evidence="2 3" key="1">
    <citation type="submission" date="2020-03" db="EMBL/GenBank/DDBJ databases">
        <title>Sequencing the genomes of 1000 actinobacteria strains.</title>
        <authorList>
            <person name="Klenk H.-P."/>
        </authorList>
    </citation>
    <scope>NUCLEOTIDE SEQUENCE [LARGE SCALE GENOMIC DNA]</scope>
    <source>
        <strain evidence="2 3">DSM 45490</strain>
    </source>
</reference>
<dbReference type="InterPro" id="IPR043519">
    <property type="entry name" value="NT_sf"/>
</dbReference>
<feature type="domain" description="Polymerase nucleotidyl transferase" evidence="1">
    <location>
        <begin position="30"/>
        <end position="69"/>
    </location>
</feature>
<dbReference type="Gene3D" id="1.20.120.330">
    <property type="entry name" value="Nucleotidyltransferases domain 2"/>
    <property type="match status" value="1"/>
</dbReference>
<dbReference type="SUPFAM" id="SSF81301">
    <property type="entry name" value="Nucleotidyltransferase"/>
    <property type="match status" value="1"/>
</dbReference>
<dbReference type="Gene3D" id="3.30.460.10">
    <property type="entry name" value="Beta Polymerase, domain 2"/>
    <property type="match status" value="1"/>
</dbReference>
<dbReference type="Pfam" id="PF01909">
    <property type="entry name" value="NTP_transf_2"/>
    <property type="match status" value="1"/>
</dbReference>
<dbReference type="EMBL" id="JAASRO010000001">
    <property type="protein sequence ID" value="NIK62221.1"/>
    <property type="molecule type" value="Genomic_DNA"/>
</dbReference>
<dbReference type="RefSeq" id="WP_167217228.1">
    <property type="nucleotide sequence ID" value="NZ_JAASRO010000001.1"/>
</dbReference>